<dbReference type="OrthoDB" id="1678617at2759"/>
<evidence type="ECO:0000313" key="2">
    <source>
        <dbReference type="Proteomes" id="UP000657918"/>
    </source>
</evidence>
<accession>A0A835JDI8</accession>
<dbReference type="EMBL" id="JADGMS010000015">
    <property type="protein sequence ID" value="KAF9668188.1"/>
    <property type="molecule type" value="Genomic_DNA"/>
</dbReference>
<protein>
    <submittedName>
        <fullName evidence="1">Uncharacterized protein</fullName>
    </submittedName>
</protein>
<evidence type="ECO:0000313" key="1">
    <source>
        <dbReference type="EMBL" id="KAF9668188.1"/>
    </source>
</evidence>
<sequence length="97" mass="10708">MYLISNNFKENAKKISCFTGPIKGTGSVLPYSSTKKERPSLASRNTSFQPLFSDQSLDGRRVRGASGIIFPIIKGEGVRQMFFPVMVPAYHRSPPVA</sequence>
<gene>
    <name evidence="1" type="ORF">SADUNF_Sadunf15G0103300</name>
</gene>
<organism evidence="1 2">
    <name type="scientific">Salix dunnii</name>
    <dbReference type="NCBI Taxonomy" id="1413687"/>
    <lineage>
        <taxon>Eukaryota</taxon>
        <taxon>Viridiplantae</taxon>
        <taxon>Streptophyta</taxon>
        <taxon>Embryophyta</taxon>
        <taxon>Tracheophyta</taxon>
        <taxon>Spermatophyta</taxon>
        <taxon>Magnoliopsida</taxon>
        <taxon>eudicotyledons</taxon>
        <taxon>Gunneridae</taxon>
        <taxon>Pentapetalae</taxon>
        <taxon>rosids</taxon>
        <taxon>fabids</taxon>
        <taxon>Malpighiales</taxon>
        <taxon>Salicaceae</taxon>
        <taxon>Saliceae</taxon>
        <taxon>Salix</taxon>
    </lineage>
</organism>
<dbReference type="Proteomes" id="UP000657918">
    <property type="component" value="Unassembled WGS sequence"/>
</dbReference>
<reference evidence="1 2" key="1">
    <citation type="submission" date="2020-10" db="EMBL/GenBank/DDBJ databases">
        <title>Plant Genome Project.</title>
        <authorList>
            <person name="Zhang R.-G."/>
        </authorList>
    </citation>
    <scope>NUCLEOTIDE SEQUENCE [LARGE SCALE GENOMIC DNA]</scope>
    <source>
        <strain evidence="1">FAFU-HL-1</strain>
        <tissue evidence="1">Leaf</tissue>
    </source>
</reference>
<keyword evidence="2" id="KW-1185">Reference proteome</keyword>
<comment type="caution">
    <text evidence="1">The sequence shown here is derived from an EMBL/GenBank/DDBJ whole genome shotgun (WGS) entry which is preliminary data.</text>
</comment>
<name>A0A835JDI8_9ROSI</name>
<proteinExistence type="predicted"/>
<dbReference type="AlphaFoldDB" id="A0A835JDI8"/>